<feature type="region of interest" description="Disordered" evidence="1">
    <location>
        <begin position="26"/>
        <end position="77"/>
    </location>
</feature>
<organism evidence="2 3">
    <name type="scientific">Odynerus spinipes</name>
    <dbReference type="NCBI Taxonomy" id="1348599"/>
    <lineage>
        <taxon>Eukaryota</taxon>
        <taxon>Metazoa</taxon>
        <taxon>Ecdysozoa</taxon>
        <taxon>Arthropoda</taxon>
        <taxon>Hexapoda</taxon>
        <taxon>Insecta</taxon>
        <taxon>Pterygota</taxon>
        <taxon>Neoptera</taxon>
        <taxon>Endopterygota</taxon>
        <taxon>Hymenoptera</taxon>
        <taxon>Apocrita</taxon>
        <taxon>Aculeata</taxon>
        <taxon>Vespoidea</taxon>
        <taxon>Vespidae</taxon>
        <taxon>Eumeninae</taxon>
        <taxon>Odynerus</taxon>
    </lineage>
</organism>
<reference evidence="2" key="1">
    <citation type="submission" date="2021-08" db="EMBL/GenBank/DDBJ databases">
        <authorList>
            <person name="Misof B."/>
            <person name="Oliver O."/>
            <person name="Podsiadlowski L."/>
            <person name="Donath A."/>
            <person name="Peters R."/>
            <person name="Mayer C."/>
            <person name="Rust J."/>
            <person name="Gunkel S."/>
            <person name="Lesny P."/>
            <person name="Martin S."/>
            <person name="Oeyen J.P."/>
            <person name="Petersen M."/>
            <person name="Panagiotis P."/>
            <person name="Wilbrandt J."/>
            <person name="Tanja T."/>
        </authorList>
    </citation>
    <scope>NUCLEOTIDE SEQUENCE</scope>
    <source>
        <strain evidence="2">GBR_01_08_01A</strain>
        <tissue evidence="2">Thorax + abdomen</tissue>
    </source>
</reference>
<protein>
    <submittedName>
        <fullName evidence="2">Uncharacterized protein</fullName>
    </submittedName>
</protein>
<sequence length="77" mass="8185">MSATHVIREDNGEILESQESLVLAIDSAQQASTPDDPSLGEGISTSSSSSSSSNSTIVPIDRRAHIRTTDNLQQSRT</sequence>
<evidence type="ECO:0000313" key="3">
    <source>
        <dbReference type="Proteomes" id="UP001258017"/>
    </source>
</evidence>
<accession>A0AAD9VRW8</accession>
<dbReference type="Proteomes" id="UP001258017">
    <property type="component" value="Unassembled WGS sequence"/>
</dbReference>
<keyword evidence="3" id="KW-1185">Reference proteome</keyword>
<evidence type="ECO:0000313" key="2">
    <source>
        <dbReference type="EMBL" id="KAK2584763.1"/>
    </source>
</evidence>
<dbReference type="EMBL" id="JAIFRP010000026">
    <property type="protein sequence ID" value="KAK2584763.1"/>
    <property type="molecule type" value="Genomic_DNA"/>
</dbReference>
<proteinExistence type="predicted"/>
<gene>
    <name evidence="2" type="ORF">KPH14_007088</name>
</gene>
<feature type="compositionally biased region" description="Low complexity" evidence="1">
    <location>
        <begin position="44"/>
        <end position="56"/>
    </location>
</feature>
<comment type="caution">
    <text evidence="2">The sequence shown here is derived from an EMBL/GenBank/DDBJ whole genome shotgun (WGS) entry which is preliminary data.</text>
</comment>
<dbReference type="AlphaFoldDB" id="A0AAD9VRW8"/>
<evidence type="ECO:0000256" key="1">
    <source>
        <dbReference type="SAM" id="MobiDB-lite"/>
    </source>
</evidence>
<name>A0AAD9VRW8_9HYME</name>
<reference evidence="2" key="2">
    <citation type="journal article" date="2023" name="Commun. Biol.">
        <title>Intrasexual cuticular hydrocarbon dimorphism in a wasp sheds light on hydrocarbon biosynthesis genes in Hymenoptera.</title>
        <authorList>
            <person name="Moris V.C."/>
            <person name="Podsiadlowski L."/>
            <person name="Martin S."/>
            <person name="Oeyen J.P."/>
            <person name="Donath A."/>
            <person name="Petersen M."/>
            <person name="Wilbrandt J."/>
            <person name="Misof B."/>
            <person name="Liedtke D."/>
            <person name="Thamm M."/>
            <person name="Scheiner R."/>
            <person name="Schmitt T."/>
            <person name="Niehuis O."/>
        </authorList>
    </citation>
    <scope>NUCLEOTIDE SEQUENCE</scope>
    <source>
        <strain evidence="2">GBR_01_08_01A</strain>
    </source>
</reference>